<evidence type="ECO:0000256" key="1">
    <source>
        <dbReference type="ARBA" id="ARBA00004370"/>
    </source>
</evidence>
<feature type="transmembrane region" description="Helical" evidence="5">
    <location>
        <begin position="66"/>
        <end position="86"/>
    </location>
</feature>
<evidence type="ECO:0000256" key="3">
    <source>
        <dbReference type="ARBA" id="ARBA00022989"/>
    </source>
</evidence>
<protein>
    <submittedName>
        <fullName evidence="7">Sterol desaturase family protein</fullName>
    </submittedName>
</protein>
<evidence type="ECO:0000256" key="4">
    <source>
        <dbReference type="ARBA" id="ARBA00023136"/>
    </source>
</evidence>
<dbReference type="RefSeq" id="WP_148064445.1">
    <property type="nucleotide sequence ID" value="NZ_VRYZ01000004.1"/>
</dbReference>
<name>A0A5C8ZTB5_9GAMM</name>
<feature type="domain" description="Fatty acid hydroxylase" evidence="6">
    <location>
        <begin position="97"/>
        <end position="236"/>
    </location>
</feature>
<evidence type="ECO:0000313" key="8">
    <source>
        <dbReference type="Proteomes" id="UP000321933"/>
    </source>
</evidence>
<sequence length="255" mass="29479">MPLEYNWQAALLTFLILGACIALAQRLAFMVPAIARTRQVNRDENQRKWRELARKYHHRVKPAQKIGLSVNLGFYIVILPFFVTLSAQPLWRIALDVVLILMVYDLFYYGVHRFLFHGKGYFRRVHAVHHQARSRVTSIDSYLLHPWEIVIGTGLYFATIVLLGVLGLSPFHVATIVISNFIYTQLNQVNHCRIDLDGFPFRTVNWIAMKHDAHHLDMHRGNYATITLLYDKLFGTIEMHPLELQDAEARGQAST</sequence>
<evidence type="ECO:0000313" key="7">
    <source>
        <dbReference type="EMBL" id="TXS91748.1"/>
    </source>
</evidence>
<comment type="caution">
    <text evidence="7">The sequence shown here is derived from an EMBL/GenBank/DDBJ whole genome shotgun (WGS) entry which is preliminary data.</text>
</comment>
<dbReference type="GO" id="GO:0016491">
    <property type="term" value="F:oxidoreductase activity"/>
    <property type="evidence" value="ECO:0007669"/>
    <property type="project" value="InterPro"/>
</dbReference>
<feature type="transmembrane region" description="Helical" evidence="5">
    <location>
        <begin position="155"/>
        <end position="183"/>
    </location>
</feature>
<dbReference type="InterPro" id="IPR006694">
    <property type="entry name" value="Fatty_acid_hydroxylase"/>
</dbReference>
<evidence type="ECO:0000256" key="2">
    <source>
        <dbReference type="ARBA" id="ARBA00022692"/>
    </source>
</evidence>
<dbReference type="Proteomes" id="UP000321933">
    <property type="component" value="Unassembled WGS sequence"/>
</dbReference>
<proteinExistence type="predicted"/>
<keyword evidence="3 5" id="KW-1133">Transmembrane helix</keyword>
<dbReference type="EMBL" id="VRYZ01000004">
    <property type="protein sequence ID" value="TXS91748.1"/>
    <property type="molecule type" value="Genomic_DNA"/>
</dbReference>
<dbReference type="GO" id="GO:0005506">
    <property type="term" value="F:iron ion binding"/>
    <property type="evidence" value="ECO:0007669"/>
    <property type="project" value="InterPro"/>
</dbReference>
<reference evidence="7 8" key="1">
    <citation type="submission" date="2019-08" db="EMBL/GenBank/DDBJ databases">
        <title>Parahaliea maris sp. nov., isolated from the surface seawater.</title>
        <authorList>
            <person name="Liu Y."/>
        </authorList>
    </citation>
    <scope>NUCLEOTIDE SEQUENCE [LARGE SCALE GENOMIC DNA]</scope>
    <source>
        <strain evidence="7 8">S2-26</strain>
    </source>
</reference>
<keyword evidence="8" id="KW-1185">Reference proteome</keyword>
<dbReference type="GO" id="GO:0016020">
    <property type="term" value="C:membrane"/>
    <property type="evidence" value="ECO:0007669"/>
    <property type="project" value="UniProtKB-SubCell"/>
</dbReference>
<keyword evidence="2 5" id="KW-0812">Transmembrane</keyword>
<comment type="subcellular location">
    <subcellularLocation>
        <location evidence="1">Membrane</location>
    </subcellularLocation>
</comment>
<dbReference type="InterPro" id="IPR050307">
    <property type="entry name" value="Sterol_Desaturase_Related"/>
</dbReference>
<evidence type="ECO:0000259" key="6">
    <source>
        <dbReference type="Pfam" id="PF04116"/>
    </source>
</evidence>
<dbReference type="PANTHER" id="PTHR11863">
    <property type="entry name" value="STEROL DESATURASE"/>
    <property type="match status" value="1"/>
</dbReference>
<keyword evidence="4 5" id="KW-0472">Membrane</keyword>
<feature type="transmembrane region" description="Helical" evidence="5">
    <location>
        <begin position="93"/>
        <end position="111"/>
    </location>
</feature>
<gene>
    <name evidence="7" type="ORF">FVW59_11395</name>
</gene>
<evidence type="ECO:0000256" key="5">
    <source>
        <dbReference type="SAM" id="Phobius"/>
    </source>
</evidence>
<accession>A0A5C8ZTB5</accession>
<dbReference type="Pfam" id="PF04116">
    <property type="entry name" value="FA_hydroxylase"/>
    <property type="match status" value="1"/>
</dbReference>
<dbReference type="GO" id="GO:0008610">
    <property type="term" value="P:lipid biosynthetic process"/>
    <property type="evidence" value="ECO:0007669"/>
    <property type="project" value="InterPro"/>
</dbReference>
<dbReference type="AlphaFoldDB" id="A0A5C8ZTB5"/>
<organism evidence="7 8">
    <name type="scientific">Parahaliea aestuarii</name>
    <dbReference type="NCBI Taxonomy" id="1852021"/>
    <lineage>
        <taxon>Bacteria</taxon>
        <taxon>Pseudomonadati</taxon>
        <taxon>Pseudomonadota</taxon>
        <taxon>Gammaproteobacteria</taxon>
        <taxon>Cellvibrionales</taxon>
        <taxon>Halieaceae</taxon>
        <taxon>Parahaliea</taxon>
    </lineage>
</organism>
<dbReference type="OrthoDB" id="9770329at2"/>